<evidence type="ECO:0000313" key="1">
    <source>
        <dbReference type="EMBL" id="OFC36753.1"/>
    </source>
</evidence>
<gene>
    <name evidence="1" type="ORF">BAE27_05320</name>
</gene>
<name>A0A1E7YNK7_9PROT</name>
<sequence>MDSSDKHENPLLYGAYVDSENLDDVDGTIEPSEGIFMDVQEDIDPHLSAWQDDLSQTLIDAFPGKLLSVQVCTPALWGAAIHEGFDLRNMFGLITTVAPQDESGSGMDSTFAALCLY</sequence>
<dbReference type="AlphaFoldDB" id="A0A1E7YNK7"/>
<proteinExistence type="predicted"/>
<comment type="caution">
    <text evidence="1">The sequence shown here is derived from an EMBL/GenBank/DDBJ whole genome shotgun (WGS) entry which is preliminary data.</text>
</comment>
<organism evidence="1 2">
    <name type="scientific">Acidithiobacillus caldus</name>
    <dbReference type="NCBI Taxonomy" id="33059"/>
    <lineage>
        <taxon>Bacteria</taxon>
        <taxon>Pseudomonadati</taxon>
        <taxon>Pseudomonadota</taxon>
        <taxon>Acidithiobacillia</taxon>
        <taxon>Acidithiobacillales</taxon>
        <taxon>Acidithiobacillaceae</taxon>
        <taxon>Acidithiobacillus</taxon>
    </lineage>
</organism>
<dbReference type="RefSeq" id="WP_070113674.1">
    <property type="nucleotide sequence ID" value="NZ_LZYE01000131.1"/>
</dbReference>
<accession>A0A1E7YNK7</accession>
<dbReference type="EMBL" id="LZYE01000131">
    <property type="protein sequence ID" value="OFC36753.1"/>
    <property type="molecule type" value="Genomic_DNA"/>
</dbReference>
<reference evidence="1 2" key="1">
    <citation type="submission" date="2016-06" db="EMBL/GenBank/DDBJ databases">
        <title>Gene turnover analysis identifies the evolutionary adaptation of the extremophile Acidithiobacillus caldus.</title>
        <authorList>
            <person name="Zhang X."/>
        </authorList>
    </citation>
    <scope>NUCLEOTIDE SEQUENCE [LARGE SCALE GENOMIC DNA]</scope>
    <source>
        <strain evidence="1 2">DX</strain>
    </source>
</reference>
<protein>
    <submittedName>
        <fullName evidence="1">Uncharacterized protein</fullName>
    </submittedName>
</protein>
<dbReference type="Proteomes" id="UP000175616">
    <property type="component" value="Unassembled WGS sequence"/>
</dbReference>
<evidence type="ECO:0000313" key="2">
    <source>
        <dbReference type="Proteomes" id="UP000175616"/>
    </source>
</evidence>